<dbReference type="EMBL" id="CP017241">
    <property type="protein sequence ID" value="APO76072.1"/>
    <property type="molecule type" value="Genomic_DNA"/>
</dbReference>
<accession>A0A1L5P7Q3</accession>
<dbReference type="CDD" id="cd00093">
    <property type="entry name" value="HTH_XRE"/>
    <property type="match status" value="1"/>
</dbReference>
<reference evidence="2 3" key="1">
    <citation type="submission" date="2016-09" db="EMBL/GenBank/DDBJ databases">
        <title>The complete genome sequences of Rhizobium gallicum, symbiovars gallicum and phaseoli, symbionts associated to common bean (Phaseolus vulgaris).</title>
        <authorList>
            <person name="Bustos P."/>
            <person name="Santamaria R.I."/>
            <person name="Perez-Carrascal O.M."/>
            <person name="Juarez S."/>
            <person name="Lozano L."/>
            <person name="Martinez-Flores I."/>
            <person name="Martinez-Romero E."/>
            <person name="Cevallos M."/>
            <person name="Romero D."/>
            <person name="Davila G."/>
            <person name="Gonzalez V."/>
        </authorList>
    </citation>
    <scope>NUCLEOTIDE SEQUENCE [LARGE SCALE GENOMIC DNA]</scope>
    <source>
        <strain evidence="2 3">8C-3</strain>
    </source>
</reference>
<dbReference type="GO" id="GO:0003677">
    <property type="term" value="F:DNA binding"/>
    <property type="evidence" value="ECO:0007669"/>
    <property type="project" value="InterPro"/>
</dbReference>
<dbReference type="InterPro" id="IPR001387">
    <property type="entry name" value="Cro/C1-type_HTH"/>
</dbReference>
<sequence length="165" mass="18250">MAEGQTIGDRVKAIRIDLGMSQQDIADRLGMSLRAWQKMERDEGTPSGETLLLFEKLGINPGWVLAGLGPKLMYEEPAIQVPQGVDVVLFQRVGDTVQTVFIECKQRPPQRALLAETANFYNELLSLVTDVRDEAVVEALIPVVRSRFKERLAKAEPGTGKRSAS</sequence>
<dbReference type="AlphaFoldDB" id="A0A1L5P7Q3"/>
<evidence type="ECO:0000259" key="1">
    <source>
        <dbReference type="PROSITE" id="PS50943"/>
    </source>
</evidence>
<proteinExistence type="predicted"/>
<feature type="domain" description="HTH cro/C1-type" evidence="1">
    <location>
        <begin position="11"/>
        <end position="64"/>
    </location>
</feature>
<evidence type="ECO:0000313" key="2">
    <source>
        <dbReference type="EMBL" id="APO76072.1"/>
    </source>
</evidence>
<dbReference type="Proteomes" id="UP000185109">
    <property type="component" value="Chromosome"/>
</dbReference>
<dbReference type="InterPro" id="IPR010982">
    <property type="entry name" value="Lambda_DNA-bd_dom_sf"/>
</dbReference>
<dbReference type="Pfam" id="PF01381">
    <property type="entry name" value="HTH_3"/>
    <property type="match status" value="1"/>
</dbReference>
<protein>
    <submittedName>
        <fullName evidence="2">Transcriptional regulator protein</fullName>
    </submittedName>
</protein>
<organism evidence="2 3">
    <name type="scientific">Rhizobium etli 8C-3</name>
    <dbReference type="NCBI Taxonomy" id="538025"/>
    <lineage>
        <taxon>Bacteria</taxon>
        <taxon>Pseudomonadati</taxon>
        <taxon>Pseudomonadota</taxon>
        <taxon>Alphaproteobacteria</taxon>
        <taxon>Hyphomicrobiales</taxon>
        <taxon>Rhizobiaceae</taxon>
        <taxon>Rhizobium/Agrobacterium group</taxon>
        <taxon>Rhizobium</taxon>
    </lineage>
</organism>
<dbReference type="RefSeq" id="WP_074062313.1">
    <property type="nucleotide sequence ID" value="NZ_CP017241.1"/>
</dbReference>
<dbReference type="SMART" id="SM00530">
    <property type="entry name" value="HTH_XRE"/>
    <property type="match status" value="1"/>
</dbReference>
<name>A0A1L5P7Q3_RHIET</name>
<gene>
    <name evidence="2" type="ORF">AM571_CH03278</name>
</gene>
<evidence type="ECO:0000313" key="3">
    <source>
        <dbReference type="Proteomes" id="UP000185109"/>
    </source>
</evidence>
<dbReference type="SUPFAM" id="SSF47413">
    <property type="entry name" value="lambda repressor-like DNA-binding domains"/>
    <property type="match status" value="1"/>
</dbReference>
<dbReference type="PROSITE" id="PS50943">
    <property type="entry name" value="HTH_CROC1"/>
    <property type="match status" value="1"/>
</dbReference>
<dbReference type="Gene3D" id="1.10.260.40">
    <property type="entry name" value="lambda repressor-like DNA-binding domains"/>
    <property type="match status" value="1"/>
</dbReference>